<evidence type="ECO:0000313" key="2">
    <source>
        <dbReference type="EMBL" id="MBB0232787.1"/>
    </source>
</evidence>
<accession>A0A7W3T885</accession>
<evidence type="ECO:0000313" key="3">
    <source>
        <dbReference type="Proteomes" id="UP000530234"/>
    </source>
</evidence>
<dbReference type="Proteomes" id="UP000530234">
    <property type="component" value="Unassembled WGS sequence"/>
</dbReference>
<keyword evidence="1" id="KW-0812">Transmembrane</keyword>
<keyword evidence="1" id="KW-1133">Transmembrane helix</keyword>
<feature type="transmembrane region" description="Helical" evidence="1">
    <location>
        <begin position="132"/>
        <end position="153"/>
    </location>
</feature>
<feature type="transmembrane region" description="Helical" evidence="1">
    <location>
        <begin position="81"/>
        <end position="100"/>
    </location>
</feature>
<keyword evidence="3" id="KW-1185">Reference proteome</keyword>
<name>A0A7W3T885_9ACTN</name>
<dbReference type="AlphaFoldDB" id="A0A7W3T885"/>
<evidence type="ECO:0000256" key="1">
    <source>
        <dbReference type="SAM" id="Phobius"/>
    </source>
</evidence>
<sequence>MADALIALLITALLGGVVLGVLWGLFSPRVRVVSNGDGVYLVNPESEEAVAGDGSFLLLGLAVGVVLGLLVFLLRRRGGVGAVLGLALGAAIGAVIAWRLGILLGPDRDLAARAAEMGEGTPFDAPLELGTLGSLIGLPFGALLAHFVGTALWSPRENEIPPPPFPRWN</sequence>
<proteinExistence type="predicted"/>
<reference evidence="3" key="1">
    <citation type="submission" date="2019-10" db="EMBL/GenBank/DDBJ databases">
        <title>Streptomyces sp. nov., a novel actinobacterium isolated from alkaline environment.</title>
        <authorList>
            <person name="Golinska P."/>
        </authorList>
    </citation>
    <scope>NUCLEOTIDE SEQUENCE [LARGE SCALE GENOMIC DNA]</scope>
    <source>
        <strain evidence="3">DSM 42108</strain>
    </source>
</reference>
<dbReference type="EMBL" id="VKHS01001175">
    <property type="protein sequence ID" value="MBB0232787.1"/>
    <property type="molecule type" value="Genomic_DNA"/>
</dbReference>
<organism evidence="2 3">
    <name type="scientific">Streptomyces calidiresistens</name>
    <dbReference type="NCBI Taxonomy" id="1485586"/>
    <lineage>
        <taxon>Bacteria</taxon>
        <taxon>Bacillati</taxon>
        <taxon>Actinomycetota</taxon>
        <taxon>Actinomycetes</taxon>
        <taxon>Kitasatosporales</taxon>
        <taxon>Streptomycetaceae</taxon>
        <taxon>Streptomyces</taxon>
    </lineage>
</organism>
<keyword evidence="1" id="KW-0472">Membrane</keyword>
<comment type="caution">
    <text evidence="2">The sequence shown here is derived from an EMBL/GenBank/DDBJ whole genome shotgun (WGS) entry which is preliminary data.</text>
</comment>
<gene>
    <name evidence="2" type="ORF">FOE67_25685</name>
</gene>
<feature type="transmembrane region" description="Helical" evidence="1">
    <location>
        <begin position="56"/>
        <end position="74"/>
    </location>
</feature>
<evidence type="ECO:0008006" key="4">
    <source>
        <dbReference type="Google" id="ProtNLM"/>
    </source>
</evidence>
<protein>
    <recommendedName>
        <fullName evidence="4">ABC transporter permease</fullName>
    </recommendedName>
</protein>